<dbReference type="InterPro" id="IPR011831">
    <property type="entry name" value="ADP-Glc_PPase"/>
</dbReference>
<dbReference type="Pfam" id="PF24894">
    <property type="entry name" value="Hexapep_GlmU"/>
    <property type="match status" value="1"/>
</dbReference>
<dbReference type="Gene3D" id="3.90.550.10">
    <property type="entry name" value="Spore Coat Polysaccharide Biosynthesis Protein SpsA, Chain A"/>
    <property type="match status" value="1"/>
</dbReference>
<dbReference type="PANTHER" id="PTHR43523:SF2">
    <property type="entry name" value="GLUCOSE-1-PHOSPHATE ADENYLYLTRANSFERASE"/>
    <property type="match status" value="1"/>
</dbReference>
<reference evidence="7" key="1">
    <citation type="submission" date="2024-05" db="EMBL/GenBank/DDBJ databases">
        <title>Isolation and characterization of Sporomusa carbonis sp. nov., a carboxydotrophic hydrogenogen in the genus of Sporomusa isolated from a charcoal burning pile.</title>
        <authorList>
            <person name="Boeer T."/>
            <person name="Rosenbaum F."/>
            <person name="Eysell L."/>
            <person name="Mueller V."/>
            <person name="Daniel R."/>
            <person name="Poehlein A."/>
        </authorList>
    </citation>
    <scope>NUCLEOTIDE SEQUENCE [LARGE SCALE GENOMIC DNA]</scope>
    <source>
        <strain evidence="7">DSM 10669</strain>
    </source>
</reference>
<dbReference type="PANTHER" id="PTHR43523">
    <property type="entry name" value="GLUCOSE-1-PHOSPHATE ADENYLYLTRANSFERASE-RELATED"/>
    <property type="match status" value="1"/>
</dbReference>
<protein>
    <submittedName>
        <fullName evidence="7">Glucose-1-phosphate adenylyltransferase</fullName>
        <ecNumber evidence="7">2.7.7.27</ecNumber>
    </submittedName>
</protein>
<evidence type="ECO:0000256" key="2">
    <source>
        <dbReference type="ARBA" id="ARBA00022679"/>
    </source>
</evidence>
<dbReference type="InterPro" id="IPR011004">
    <property type="entry name" value="Trimer_LpxA-like_sf"/>
</dbReference>
<feature type="domain" description="Nucleotidyl transferase" evidence="5">
    <location>
        <begin position="8"/>
        <end position="259"/>
    </location>
</feature>
<evidence type="ECO:0000259" key="5">
    <source>
        <dbReference type="Pfam" id="PF00483"/>
    </source>
</evidence>
<dbReference type="SUPFAM" id="SSF51161">
    <property type="entry name" value="Trimeric LpxA-like enzymes"/>
    <property type="match status" value="1"/>
</dbReference>
<dbReference type="CDD" id="cd02508">
    <property type="entry name" value="ADP_Glucose_PP"/>
    <property type="match status" value="1"/>
</dbReference>
<evidence type="ECO:0000313" key="7">
    <source>
        <dbReference type="EMBL" id="XFO67143.1"/>
    </source>
</evidence>
<evidence type="ECO:0000256" key="4">
    <source>
        <dbReference type="ARBA" id="ARBA00023056"/>
    </source>
</evidence>
<gene>
    <name evidence="7" type="primary">glgC_3</name>
    <name evidence="7" type="ORF">SPSIL_033320</name>
</gene>
<evidence type="ECO:0000256" key="1">
    <source>
        <dbReference type="ARBA" id="ARBA00010443"/>
    </source>
</evidence>
<dbReference type="InterPro" id="IPR029044">
    <property type="entry name" value="Nucleotide-diphossugar_trans"/>
</dbReference>
<feature type="domain" description="Glucose-1-phosphate adenylyltransferase/Bifunctional protein GlmU-like C-terminal hexapeptide" evidence="6">
    <location>
        <begin position="292"/>
        <end position="355"/>
    </location>
</feature>
<keyword evidence="8" id="KW-1185">Reference proteome</keyword>
<keyword evidence="4" id="KW-0320">Glycogen biosynthesis</keyword>
<evidence type="ECO:0000313" key="8">
    <source>
        <dbReference type="Proteomes" id="UP000216752"/>
    </source>
</evidence>
<keyword evidence="2 7" id="KW-0808">Transferase</keyword>
<evidence type="ECO:0000256" key="3">
    <source>
        <dbReference type="ARBA" id="ARBA00022695"/>
    </source>
</evidence>
<dbReference type="EC" id="2.7.7.27" evidence="7"/>
<comment type="similarity">
    <text evidence="1">Belongs to the bacterial/plant glucose-1-phosphate adenylyltransferase family.</text>
</comment>
<dbReference type="SUPFAM" id="SSF53448">
    <property type="entry name" value="Nucleotide-diphospho-sugar transferases"/>
    <property type="match status" value="1"/>
</dbReference>
<dbReference type="Proteomes" id="UP000216752">
    <property type="component" value="Chromosome"/>
</dbReference>
<accession>A0ABZ3IP18</accession>
<dbReference type="GO" id="GO:0008878">
    <property type="term" value="F:glucose-1-phosphate adenylyltransferase activity"/>
    <property type="evidence" value="ECO:0007669"/>
    <property type="project" value="UniProtKB-EC"/>
</dbReference>
<organism evidence="7 8">
    <name type="scientific">Sporomusa silvacetica DSM 10669</name>
    <dbReference type="NCBI Taxonomy" id="1123289"/>
    <lineage>
        <taxon>Bacteria</taxon>
        <taxon>Bacillati</taxon>
        <taxon>Bacillota</taxon>
        <taxon>Negativicutes</taxon>
        <taxon>Selenomonadales</taxon>
        <taxon>Sporomusaceae</taxon>
        <taxon>Sporomusa</taxon>
    </lineage>
</organism>
<sequence>MQKKDCIAMVLAGGKGTRLSSLTSAIPKPVVPFGGNHCLIDFTLSNCFNSHIDTIGVLTPAKPFKLPNQIKRQDAVGSSTIYSLPPRNNLKSSIASEYTGTANAIHANADFIDQFNPEYVLILSGDHIYKMDYTALLDYHREKGAVATVAVTTVPWAETNRFGIMTTKTDGAIAEFTEKPTNSQSNLASMGVYIFSWATLKKYLLEDDCNKKSSHDFGKDIIPTMLNQGEKMYANSFKGYWKDVGTVESLYDAHMDLLKEPPVLTLVDANWPVFSTMAGDVAQAAILFDKERNSLFHSGSSINGLISGSVIFSNVYIGKNASIKNSVVMPGTVIGEGACVERAIVGPGACIRNGYSLLGEIDGYSRIAVASENSTIPDVLPMYALDSREKAKQTVAKIKSDSILDFSRPSLVKS</sequence>
<dbReference type="EMBL" id="CP155573">
    <property type="protein sequence ID" value="XFO67143.1"/>
    <property type="molecule type" value="Genomic_DNA"/>
</dbReference>
<dbReference type="InterPro" id="IPR056818">
    <property type="entry name" value="GlmU/GlgC-like_hexapep"/>
</dbReference>
<dbReference type="Pfam" id="PF00483">
    <property type="entry name" value="NTP_transferase"/>
    <property type="match status" value="1"/>
</dbReference>
<dbReference type="InterPro" id="IPR005835">
    <property type="entry name" value="NTP_transferase_dom"/>
</dbReference>
<dbReference type="Gene3D" id="2.160.10.10">
    <property type="entry name" value="Hexapeptide repeat proteins"/>
    <property type="match status" value="1"/>
</dbReference>
<name>A0ABZ3IP18_9FIRM</name>
<evidence type="ECO:0000259" key="6">
    <source>
        <dbReference type="Pfam" id="PF24894"/>
    </source>
</evidence>
<keyword evidence="3 7" id="KW-0548">Nucleotidyltransferase</keyword>
<dbReference type="RefSeq" id="WP_094606587.1">
    <property type="nucleotide sequence ID" value="NZ_CP155573.1"/>
</dbReference>
<proteinExistence type="inferred from homology"/>